<evidence type="ECO:0000313" key="1">
    <source>
        <dbReference type="EMBL" id="EQB60336.1"/>
    </source>
</evidence>
<reference evidence="1 2" key="1">
    <citation type="journal article" date="2013" name="BMC Genomics">
        <title>Genome sequencing and comparative genomics of honey bee microsporidia, Nosema apis reveal novel insights into host-parasite interactions.</title>
        <authorList>
            <person name="Chen Yp."/>
            <person name="Pettis J.S."/>
            <person name="Zhao Y."/>
            <person name="Liu X."/>
            <person name="Tallon L.J."/>
            <person name="Sadzewicz L.D."/>
            <person name="Li R."/>
            <person name="Zheng H."/>
            <person name="Huang S."/>
            <person name="Zhang X."/>
            <person name="Hamilton M.C."/>
            <person name="Pernal S.F."/>
            <person name="Melathopoulos A.P."/>
            <person name="Yan X."/>
            <person name="Evans J.D."/>
        </authorList>
    </citation>
    <scope>NUCLEOTIDE SEQUENCE [LARGE SCALE GENOMIC DNA]</scope>
    <source>
        <strain evidence="1 2">BRL 01</strain>
    </source>
</reference>
<accession>T0MAA3</accession>
<evidence type="ECO:0000313" key="2">
    <source>
        <dbReference type="Proteomes" id="UP000053780"/>
    </source>
</evidence>
<dbReference type="AlphaFoldDB" id="T0MAA3"/>
<dbReference type="HOGENOM" id="CLU_946966_0_0_1"/>
<gene>
    <name evidence="1" type="ORF">NAPIS_ORF02113</name>
</gene>
<keyword evidence="2" id="KW-1185">Reference proteome</keyword>
<dbReference type="VEuPathDB" id="MicrosporidiaDB:NAPIS_ORF02113"/>
<dbReference type="EMBL" id="KE647306">
    <property type="protein sequence ID" value="EQB60336.1"/>
    <property type="molecule type" value="Genomic_DNA"/>
</dbReference>
<organism evidence="1 2">
    <name type="scientific">Vairimorpha apis BRL 01</name>
    <dbReference type="NCBI Taxonomy" id="1037528"/>
    <lineage>
        <taxon>Eukaryota</taxon>
        <taxon>Fungi</taxon>
        <taxon>Fungi incertae sedis</taxon>
        <taxon>Microsporidia</taxon>
        <taxon>Nosematidae</taxon>
        <taxon>Vairimorpha</taxon>
    </lineage>
</organism>
<name>T0MAA3_9MICR</name>
<protein>
    <submittedName>
        <fullName evidence="1">Uncharacterized protein</fullName>
    </submittedName>
</protein>
<sequence length="294" mass="34840">MKLILTTNLLNKTLITKNTTVSSSTKYYLDQLDTSIIEYFYIHDIDLYISFVNIEWLKYKLRKFKFIEYGFEIDKIDDKIVKEYVEWEYRMRNGREKESVFDNMHRKSRNGDFVKIDSSENNTDGKLKECRNDSLKEVLKGNNIKDVKIEDDKMKKRFKRKSSIKDEDLKETNNNILNINYTNNTTNKIDTSNIIDDPNKSDTTNINSNIQRGLEISFNSDIYKSIYTSLTNPSIYKHKMCSVVECFRYVVDNKSVECTKLHSMFTDKVVFNLVYTNCIVKKSDKYFVNEYFVV</sequence>
<dbReference type="Proteomes" id="UP000053780">
    <property type="component" value="Unassembled WGS sequence"/>
</dbReference>
<dbReference type="OrthoDB" id="10669045at2759"/>
<proteinExistence type="predicted"/>